<dbReference type="GO" id="GO:0016020">
    <property type="term" value="C:membrane"/>
    <property type="evidence" value="ECO:0007669"/>
    <property type="project" value="UniProtKB-SubCell"/>
</dbReference>
<comment type="subcellular location">
    <subcellularLocation>
        <location evidence="1">Membrane</location>
        <topology evidence="1">Multi-pass membrane protein</topology>
    </subcellularLocation>
</comment>
<feature type="transmembrane region" description="Helical" evidence="6">
    <location>
        <begin position="379"/>
        <end position="400"/>
    </location>
</feature>
<feature type="transmembrane region" description="Helical" evidence="6">
    <location>
        <begin position="22"/>
        <end position="40"/>
    </location>
</feature>
<evidence type="ECO:0000256" key="3">
    <source>
        <dbReference type="ARBA" id="ARBA00022692"/>
    </source>
</evidence>
<dbReference type="SUPFAM" id="SSF103473">
    <property type="entry name" value="MFS general substrate transporter"/>
    <property type="match status" value="1"/>
</dbReference>
<accession>A0A4S8F847</accession>
<keyword evidence="5 6" id="KW-0472">Membrane</keyword>
<dbReference type="InterPro" id="IPR036259">
    <property type="entry name" value="MFS_trans_sf"/>
</dbReference>
<dbReference type="AlphaFoldDB" id="A0A4S8F847"/>
<evidence type="ECO:0000256" key="6">
    <source>
        <dbReference type="SAM" id="Phobius"/>
    </source>
</evidence>
<dbReference type="PANTHER" id="PTHR43791:SF36">
    <property type="entry name" value="TRANSPORTER, PUTATIVE (AFU_ORTHOLOGUE AFUA_6G08340)-RELATED"/>
    <property type="match status" value="1"/>
</dbReference>
<dbReference type="Gene3D" id="1.20.1250.20">
    <property type="entry name" value="MFS general substrate transporter like domains"/>
    <property type="match status" value="2"/>
</dbReference>
<feature type="domain" description="Major facilitator superfamily (MFS) profile" evidence="7">
    <location>
        <begin position="26"/>
        <end position="436"/>
    </location>
</feature>
<keyword evidence="2" id="KW-0813">Transport</keyword>
<evidence type="ECO:0000256" key="1">
    <source>
        <dbReference type="ARBA" id="ARBA00004141"/>
    </source>
</evidence>
<dbReference type="InterPro" id="IPR020846">
    <property type="entry name" value="MFS_dom"/>
</dbReference>
<dbReference type="OrthoDB" id="5441967at2"/>
<dbReference type="CDD" id="cd17319">
    <property type="entry name" value="MFS_ExuT_GudP_like"/>
    <property type="match status" value="1"/>
</dbReference>
<dbReference type="InterPro" id="IPR011701">
    <property type="entry name" value="MFS"/>
</dbReference>
<comment type="caution">
    <text evidence="8">The sequence shown here is derived from an EMBL/GenBank/DDBJ whole genome shotgun (WGS) entry which is preliminary data.</text>
</comment>
<feature type="transmembrane region" description="Helical" evidence="6">
    <location>
        <begin position="254"/>
        <end position="276"/>
    </location>
</feature>
<feature type="transmembrane region" description="Helical" evidence="6">
    <location>
        <begin position="344"/>
        <end position="367"/>
    </location>
</feature>
<evidence type="ECO:0000259" key="7">
    <source>
        <dbReference type="PROSITE" id="PS50850"/>
    </source>
</evidence>
<name>A0A4S8F847_9BURK</name>
<keyword evidence="9" id="KW-1185">Reference proteome</keyword>
<evidence type="ECO:0000313" key="9">
    <source>
        <dbReference type="Proteomes" id="UP000308917"/>
    </source>
</evidence>
<dbReference type="GO" id="GO:0022857">
    <property type="term" value="F:transmembrane transporter activity"/>
    <property type="evidence" value="ECO:0007669"/>
    <property type="project" value="InterPro"/>
</dbReference>
<dbReference type="FunFam" id="1.20.1250.20:FF:000018">
    <property type="entry name" value="MFS transporter permease"/>
    <property type="match status" value="1"/>
</dbReference>
<proteinExistence type="predicted"/>
<dbReference type="RefSeq" id="WP_136573465.1">
    <property type="nucleotide sequence ID" value="NZ_STFG01000008.1"/>
</dbReference>
<dbReference type="Proteomes" id="UP000308917">
    <property type="component" value="Unassembled WGS sequence"/>
</dbReference>
<feature type="transmembrane region" description="Helical" evidence="6">
    <location>
        <begin position="412"/>
        <end position="432"/>
    </location>
</feature>
<feature type="transmembrane region" description="Helical" evidence="6">
    <location>
        <begin position="92"/>
        <end position="111"/>
    </location>
</feature>
<feature type="transmembrane region" description="Helical" evidence="6">
    <location>
        <begin position="185"/>
        <end position="207"/>
    </location>
</feature>
<evidence type="ECO:0000313" key="8">
    <source>
        <dbReference type="EMBL" id="THU01532.1"/>
    </source>
</evidence>
<reference evidence="8 9" key="1">
    <citation type="journal article" date="2015" name="Antonie Van Leeuwenhoek">
        <title>Lampropedia puyangensis sp. nov., isolated from symptomatic bark of Populus ? euramericana canker and emended description of Lampropedia hyalina (Ehrenberg 1832) Lee et al. 2004.</title>
        <authorList>
            <person name="Li Y."/>
            <person name="Wang T."/>
            <person name="Piao C.G."/>
            <person name="Wang L.F."/>
            <person name="Tian G.Z."/>
            <person name="Zhu T.H."/>
            <person name="Guo M.W."/>
        </authorList>
    </citation>
    <scope>NUCLEOTIDE SEQUENCE [LARGE SCALE GENOMIC DNA]</scope>
    <source>
        <strain evidence="8 9">2-bin</strain>
    </source>
</reference>
<feature type="transmembrane region" description="Helical" evidence="6">
    <location>
        <begin position="321"/>
        <end position="338"/>
    </location>
</feature>
<evidence type="ECO:0000256" key="4">
    <source>
        <dbReference type="ARBA" id="ARBA00022989"/>
    </source>
</evidence>
<keyword evidence="3 6" id="KW-0812">Transmembrane</keyword>
<feature type="transmembrane region" description="Helical" evidence="6">
    <location>
        <begin position="60"/>
        <end position="80"/>
    </location>
</feature>
<evidence type="ECO:0000256" key="5">
    <source>
        <dbReference type="ARBA" id="ARBA00023136"/>
    </source>
</evidence>
<feature type="transmembrane region" description="Helical" evidence="6">
    <location>
        <begin position="288"/>
        <end position="309"/>
    </location>
</feature>
<dbReference type="EMBL" id="STFG01000008">
    <property type="protein sequence ID" value="THU01532.1"/>
    <property type="molecule type" value="Genomic_DNA"/>
</dbReference>
<sequence>MPTTSHSPAIAPHALDAPMKKVIWRIVPILFICYIFNFLDRINVGFAQLQMKQHLAFSDAVYGLGAGLFFIGYFFFEVPSNILLERIGARKTILRIMVLWGLTSAATMFVQTPTQFYVIRFLLGLFEAGFFPGIILYLTFWVPNTYRARVIALFMSSLVVTGMIAGPVSGLILQNMDGFWGLRGWQWMFVIEGLPSCLLGVFVFFYLDDKPEHASWLSPSEKQMLTRVLDEERHASQGQQGAHPSLRKAFAQPLVYLFSFVYFAILAGGYIIAFWLPMTIRELGVSNFLHIGLYSAIPYAIAGIAMIGLGKSSDHFNERRLHVAIPAFIGAMALLVLPQANHSLALSLAILAVATAGLYASLSPFWTVATISLSRAESAAGIALIASLGNLAGFVSPFIIGKIRTETGSSTYGIYLMATIVVLGVIALLIGSRRSASQSPRKG</sequence>
<evidence type="ECO:0000256" key="2">
    <source>
        <dbReference type="ARBA" id="ARBA00022448"/>
    </source>
</evidence>
<gene>
    <name evidence="8" type="ORF">E9531_09215</name>
</gene>
<organism evidence="8 9">
    <name type="scientific">Lampropedia puyangensis</name>
    <dbReference type="NCBI Taxonomy" id="1330072"/>
    <lineage>
        <taxon>Bacteria</taxon>
        <taxon>Pseudomonadati</taxon>
        <taxon>Pseudomonadota</taxon>
        <taxon>Betaproteobacteria</taxon>
        <taxon>Burkholderiales</taxon>
        <taxon>Comamonadaceae</taxon>
        <taxon>Lampropedia</taxon>
    </lineage>
</organism>
<feature type="transmembrane region" description="Helical" evidence="6">
    <location>
        <begin position="117"/>
        <end position="138"/>
    </location>
</feature>
<dbReference type="PROSITE" id="PS50850">
    <property type="entry name" value="MFS"/>
    <property type="match status" value="1"/>
</dbReference>
<dbReference type="Pfam" id="PF07690">
    <property type="entry name" value="MFS_1"/>
    <property type="match status" value="1"/>
</dbReference>
<feature type="transmembrane region" description="Helical" evidence="6">
    <location>
        <begin position="150"/>
        <end position="173"/>
    </location>
</feature>
<keyword evidence="4 6" id="KW-1133">Transmembrane helix</keyword>
<protein>
    <submittedName>
        <fullName evidence="8">MFS transporter</fullName>
    </submittedName>
</protein>
<dbReference type="PANTHER" id="PTHR43791">
    <property type="entry name" value="PERMEASE-RELATED"/>
    <property type="match status" value="1"/>
</dbReference>